<sequence>MRRVLVVVAAAAVVPVLGACGGTTSGTATTSTSAVEVALWNPCTEIPEDILSRTGVDPHDVEAGIAGVPQSGWEICSWAGPKYFLTVFSTSRTVQEIREKPGNVEFNEIDAAGRRGVQYRVEGAAMHLDCDIVFPAQQGSVTVKIGNRAGEDDVEDPCVVAQRVAAQLVPILPE</sequence>
<dbReference type="Pfam" id="PF12079">
    <property type="entry name" value="DUF3558"/>
    <property type="match status" value="1"/>
</dbReference>
<gene>
    <name evidence="2" type="ORF">NCTC1935_04108</name>
</gene>
<feature type="chain" id="PRO_5038885022" evidence="1">
    <location>
        <begin position="20"/>
        <end position="174"/>
    </location>
</feature>
<evidence type="ECO:0000313" key="2">
    <source>
        <dbReference type="EMBL" id="VFA86256.1"/>
    </source>
</evidence>
<feature type="signal peptide" evidence="1">
    <location>
        <begin position="1"/>
        <end position="19"/>
    </location>
</feature>
<dbReference type="AlphaFoldDB" id="A0A449GKH2"/>
<evidence type="ECO:0000256" key="1">
    <source>
        <dbReference type="SAM" id="SignalP"/>
    </source>
</evidence>
<dbReference type="PROSITE" id="PS51257">
    <property type="entry name" value="PROKAR_LIPOPROTEIN"/>
    <property type="match status" value="1"/>
</dbReference>
<organism evidence="2">
    <name type="scientific">Nocardia farcinica</name>
    <dbReference type="NCBI Taxonomy" id="37329"/>
    <lineage>
        <taxon>Bacteria</taxon>
        <taxon>Bacillati</taxon>
        <taxon>Actinomycetota</taxon>
        <taxon>Actinomycetes</taxon>
        <taxon>Mycobacteriales</taxon>
        <taxon>Nocardiaceae</taxon>
        <taxon>Nocardia</taxon>
    </lineage>
</organism>
<proteinExistence type="predicted"/>
<dbReference type="EMBL" id="CAACYE010000005">
    <property type="protein sequence ID" value="VFA86256.1"/>
    <property type="molecule type" value="Genomic_DNA"/>
</dbReference>
<dbReference type="RefSeq" id="WP_115411511.1">
    <property type="nucleotide sequence ID" value="NZ_CAACYE020000001.1"/>
</dbReference>
<reference evidence="2" key="1">
    <citation type="submission" date="2019-02" db="EMBL/GenBank/DDBJ databases">
        <authorList>
            <consortium name="Pathogen Informatics"/>
        </authorList>
    </citation>
    <scope>NUCLEOTIDE SEQUENCE</scope>
    <source>
        <strain evidence="2">3012STDY6733949</strain>
    </source>
</reference>
<dbReference type="InterPro" id="IPR024520">
    <property type="entry name" value="DUF3558"/>
</dbReference>
<name>A0A449GKH2_NOCFR</name>
<keyword evidence="1" id="KW-0732">Signal</keyword>
<protein>
    <submittedName>
        <fullName evidence="2">Protein of uncharacterized function (DUF3558)</fullName>
    </submittedName>
</protein>
<accession>A0A449GKH2</accession>